<comment type="caution">
    <text evidence="2">The sequence shown here is derived from an EMBL/GenBank/DDBJ whole genome shotgun (WGS) entry which is preliminary data.</text>
</comment>
<dbReference type="InterPro" id="IPR031837">
    <property type="entry name" value="DUF5071"/>
</dbReference>
<dbReference type="Gene3D" id="1.25.40.750">
    <property type="entry name" value="Domain of unknown function DUF5071"/>
    <property type="match status" value="1"/>
</dbReference>
<organism evidence="2 3">
    <name type="scientific">Paenibacillus sambharensis</name>
    <dbReference type="NCBI Taxonomy" id="1803190"/>
    <lineage>
        <taxon>Bacteria</taxon>
        <taxon>Bacillati</taxon>
        <taxon>Bacillota</taxon>
        <taxon>Bacilli</taxon>
        <taxon>Bacillales</taxon>
        <taxon>Paenibacillaceae</taxon>
        <taxon>Paenibacillus</taxon>
    </lineage>
</organism>
<evidence type="ECO:0000313" key="2">
    <source>
        <dbReference type="EMBL" id="PZD97270.1"/>
    </source>
</evidence>
<dbReference type="AlphaFoldDB" id="A0A2W1LGT1"/>
<proteinExistence type="predicted"/>
<protein>
    <recommendedName>
        <fullName evidence="1">DUF5071 domain-containing protein</fullName>
    </recommendedName>
</protein>
<dbReference type="EMBL" id="QKRB01000028">
    <property type="protein sequence ID" value="PZD97270.1"/>
    <property type="molecule type" value="Genomic_DNA"/>
</dbReference>
<dbReference type="Pfam" id="PF16804">
    <property type="entry name" value="DUF5071"/>
    <property type="match status" value="1"/>
</dbReference>
<evidence type="ECO:0000259" key="1">
    <source>
        <dbReference type="Pfam" id="PF16804"/>
    </source>
</evidence>
<name>A0A2W1LGT1_9BACL</name>
<accession>A0A2W1LGT1</accession>
<gene>
    <name evidence="2" type="ORF">DNH61_02625</name>
</gene>
<dbReference type="RefSeq" id="WP_111145128.1">
    <property type="nucleotide sequence ID" value="NZ_QKRB01000028.1"/>
</dbReference>
<dbReference type="InterPro" id="IPR038692">
    <property type="entry name" value="Cthe_2751_sf"/>
</dbReference>
<keyword evidence="3" id="KW-1185">Reference proteome</keyword>
<dbReference type="OrthoDB" id="1846249at2"/>
<evidence type="ECO:0000313" key="3">
    <source>
        <dbReference type="Proteomes" id="UP000249522"/>
    </source>
</evidence>
<sequence>MNQELSALILRSKMDYERLEAVRMTDLCEIPEIIPHLLEWTQDLNWPVAIPIIEKLLAYPVFPIFTTQDGIWKDNVIQYYIRELSLEYKTAFTEELVRIVENPTDDEIDDEVVKSAASALEEINQFLLS</sequence>
<feature type="domain" description="DUF5071" evidence="1">
    <location>
        <begin position="9"/>
        <end position="119"/>
    </location>
</feature>
<dbReference type="Proteomes" id="UP000249522">
    <property type="component" value="Unassembled WGS sequence"/>
</dbReference>
<reference evidence="2 3" key="1">
    <citation type="submission" date="2018-06" db="EMBL/GenBank/DDBJ databases">
        <title>Paenibacillus imtechensis sp. nov.</title>
        <authorList>
            <person name="Pinnaka A.K."/>
            <person name="Singh H."/>
            <person name="Kaur M."/>
        </authorList>
    </citation>
    <scope>NUCLEOTIDE SEQUENCE [LARGE SCALE GENOMIC DNA]</scope>
    <source>
        <strain evidence="2 3">SMB1</strain>
    </source>
</reference>